<evidence type="ECO:0000313" key="1">
    <source>
        <dbReference type="EMBL" id="KAI0084353.1"/>
    </source>
</evidence>
<proteinExistence type="predicted"/>
<dbReference type="EMBL" id="MU274944">
    <property type="protein sequence ID" value="KAI0084353.1"/>
    <property type="molecule type" value="Genomic_DNA"/>
</dbReference>
<sequence length="482" mass="52688">MLTAESPARSRTTRSRGKVTLDPAENTQLLTEQLRALGLYAASTLGDGNCLFRALSDQLYGTDSYHRKLRQEICDWIEGHKARYEPFVDDERGIAVHLQCMRQQGTYGGHMELSAFAHMTKHNVKVIQPGLVYVIEWDAGGVEEPVEEVPQSLSIEGGEDNETRALTRRERKRLEREKTSTLPLIPQQSGAASASPIYVAYHDWEHFSSIRNLRGPHAGLPHVIESPAPGDSDSPPSPMSPVRKKPVSSVRLVGSPKAKRKPESKRIRGLPSHVQETVTHSLTPSQVPLPLSRSPSPPPTDEIISVSPIPYPLPPSPPSPARLYRSPKRTFDESSASSEGSQQSKRVRGSKPPSGASRLNPDFEIDTPSLTLSTPGSPSSSLSSLSSLSSRESTPPPPEEIRQPSPLTKRQRKQLGPPKSRTTTMAGSRAGAGKIVIPGGRFKRAGIVSSKPASHTEAEANEEWQRNGTGRLDVRGFRELKI</sequence>
<name>A0ACB8TQU8_9APHY</name>
<protein>
    <submittedName>
        <fullName evidence="1">Uncharacterized protein</fullName>
    </submittedName>
</protein>
<keyword evidence="2" id="KW-1185">Reference proteome</keyword>
<accession>A0ACB8TQU8</accession>
<dbReference type="Proteomes" id="UP001055072">
    <property type="component" value="Unassembled WGS sequence"/>
</dbReference>
<comment type="caution">
    <text evidence="1">The sequence shown here is derived from an EMBL/GenBank/DDBJ whole genome shotgun (WGS) entry which is preliminary data.</text>
</comment>
<gene>
    <name evidence="1" type="ORF">BDY19DRAFT_972549</name>
</gene>
<evidence type="ECO:0000313" key="2">
    <source>
        <dbReference type="Proteomes" id="UP001055072"/>
    </source>
</evidence>
<organism evidence="1 2">
    <name type="scientific">Irpex rosettiformis</name>
    <dbReference type="NCBI Taxonomy" id="378272"/>
    <lineage>
        <taxon>Eukaryota</taxon>
        <taxon>Fungi</taxon>
        <taxon>Dikarya</taxon>
        <taxon>Basidiomycota</taxon>
        <taxon>Agaricomycotina</taxon>
        <taxon>Agaricomycetes</taxon>
        <taxon>Polyporales</taxon>
        <taxon>Irpicaceae</taxon>
        <taxon>Irpex</taxon>
    </lineage>
</organism>
<reference evidence="1" key="1">
    <citation type="journal article" date="2021" name="Environ. Microbiol.">
        <title>Gene family expansions and transcriptome signatures uncover fungal adaptations to wood decay.</title>
        <authorList>
            <person name="Hage H."/>
            <person name="Miyauchi S."/>
            <person name="Viragh M."/>
            <person name="Drula E."/>
            <person name="Min B."/>
            <person name="Chaduli D."/>
            <person name="Navarro D."/>
            <person name="Favel A."/>
            <person name="Norest M."/>
            <person name="Lesage-Meessen L."/>
            <person name="Balint B."/>
            <person name="Merenyi Z."/>
            <person name="de Eugenio L."/>
            <person name="Morin E."/>
            <person name="Martinez A.T."/>
            <person name="Baldrian P."/>
            <person name="Stursova M."/>
            <person name="Martinez M.J."/>
            <person name="Novotny C."/>
            <person name="Magnuson J.K."/>
            <person name="Spatafora J.W."/>
            <person name="Maurice S."/>
            <person name="Pangilinan J."/>
            <person name="Andreopoulos W."/>
            <person name="LaButti K."/>
            <person name="Hundley H."/>
            <person name="Na H."/>
            <person name="Kuo A."/>
            <person name="Barry K."/>
            <person name="Lipzen A."/>
            <person name="Henrissat B."/>
            <person name="Riley R."/>
            <person name="Ahrendt S."/>
            <person name="Nagy L.G."/>
            <person name="Grigoriev I.V."/>
            <person name="Martin F."/>
            <person name="Rosso M.N."/>
        </authorList>
    </citation>
    <scope>NUCLEOTIDE SEQUENCE</scope>
    <source>
        <strain evidence="1">CBS 384.51</strain>
    </source>
</reference>